<evidence type="ECO:0000313" key="3">
    <source>
        <dbReference type="Proteomes" id="UP000179467"/>
    </source>
</evidence>
<dbReference type="InterPro" id="IPR009875">
    <property type="entry name" value="PilZ_domain"/>
</dbReference>
<dbReference type="GO" id="GO:0035438">
    <property type="term" value="F:cyclic-di-GMP binding"/>
    <property type="evidence" value="ECO:0007669"/>
    <property type="project" value="InterPro"/>
</dbReference>
<evidence type="ECO:0000313" key="2">
    <source>
        <dbReference type="EMBL" id="OHT19162.1"/>
    </source>
</evidence>
<dbReference type="Pfam" id="PF07238">
    <property type="entry name" value="PilZ"/>
    <property type="match status" value="1"/>
</dbReference>
<accession>A0A1S1HBH1</accession>
<reference evidence="2 3" key="1">
    <citation type="submission" date="2016-09" db="EMBL/GenBank/DDBJ databases">
        <title>Metabolic pathway, cell adaptation mechanisms and a novel monoxygenase revealed through proteogenomic-transcription analysis of a Sphingomonas haloaromaticamans strain degrading the fungicide ortho-phenylphenol.</title>
        <authorList>
            <person name="Perruchon C."/>
            <person name="Papadopoulou E.S."/>
            <person name="Rousidou C."/>
            <person name="Vasileiadis S."/>
            <person name="Tanou G."/>
            <person name="Amoutzias G."/>
            <person name="Molassiotis A."/>
            <person name="Karpouzas D.G."/>
        </authorList>
    </citation>
    <scope>NUCLEOTIDE SEQUENCE [LARGE SCALE GENOMIC DNA]</scope>
    <source>
        <strain evidence="2 3">P3</strain>
    </source>
</reference>
<dbReference type="Proteomes" id="UP000179467">
    <property type="component" value="Unassembled WGS sequence"/>
</dbReference>
<dbReference type="SUPFAM" id="SSF141371">
    <property type="entry name" value="PilZ domain-like"/>
    <property type="match status" value="1"/>
</dbReference>
<comment type="caution">
    <text evidence="2">The sequence shown here is derived from an EMBL/GenBank/DDBJ whole genome shotgun (WGS) entry which is preliminary data.</text>
</comment>
<feature type="domain" description="PilZ" evidence="1">
    <location>
        <begin position="18"/>
        <end position="96"/>
    </location>
</feature>
<name>A0A1S1HBH1_9SPHN</name>
<dbReference type="EMBL" id="MIPT01000001">
    <property type="protein sequence ID" value="OHT19162.1"/>
    <property type="molecule type" value="Genomic_DNA"/>
</dbReference>
<organism evidence="2 3">
    <name type="scientific">Edaphosphingomonas haloaromaticamans</name>
    <dbReference type="NCBI Taxonomy" id="653954"/>
    <lineage>
        <taxon>Bacteria</taxon>
        <taxon>Pseudomonadati</taxon>
        <taxon>Pseudomonadota</taxon>
        <taxon>Alphaproteobacteria</taxon>
        <taxon>Sphingomonadales</taxon>
        <taxon>Rhizorhabdaceae</taxon>
        <taxon>Edaphosphingomonas</taxon>
    </lineage>
</organism>
<dbReference type="Gene3D" id="2.40.10.220">
    <property type="entry name" value="predicted glycosyltransferase like domains"/>
    <property type="match status" value="1"/>
</dbReference>
<protein>
    <recommendedName>
        <fullName evidence="1">PilZ domain-containing protein</fullName>
    </recommendedName>
</protein>
<evidence type="ECO:0000259" key="1">
    <source>
        <dbReference type="Pfam" id="PF07238"/>
    </source>
</evidence>
<sequence>MDTAAAAMDTQSFAKYDRRHGRYRVLLSAHLDTPFGASSGVLLDISEGGALVSCPTPIETGTSIVITRGSLRTRGTVVRAEGRRLGVAFDAPIPADLVAAVVTPLARWSD</sequence>
<gene>
    <name evidence="2" type="ORF">BHE75_01145</name>
</gene>
<keyword evidence="3" id="KW-1185">Reference proteome</keyword>
<dbReference type="AlphaFoldDB" id="A0A1S1HBH1"/>
<proteinExistence type="predicted"/>